<gene>
    <name evidence="3" type="ORF">M9Y10_031915</name>
</gene>
<feature type="domain" description="Myb-like" evidence="1">
    <location>
        <begin position="13"/>
        <end position="59"/>
    </location>
</feature>
<reference evidence="3 4" key="1">
    <citation type="submission" date="2024-04" db="EMBL/GenBank/DDBJ databases">
        <title>Tritrichomonas musculus Genome.</title>
        <authorList>
            <person name="Alves-Ferreira E."/>
            <person name="Grigg M."/>
            <person name="Lorenzi H."/>
            <person name="Galac M."/>
        </authorList>
    </citation>
    <scope>NUCLEOTIDE SEQUENCE [LARGE SCALE GENOMIC DNA]</scope>
    <source>
        <strain evidence="3 4">EAF2021</strain>
    </source>
</reference>
<proteinExistence type="predicted"/>
<evidence type="ECO:0000259" key="2">
    <source>
        <dbReference type="PROSITE" id="PS51294"/>
    </source>
</evidence>
<dbReference type="InterPro" id="IPR009057">
    <property type="entry name" value="Homeodomain-like_sf"/>
</dbReference>
<dbReference type="InterPro" id="IPR050560">
    <property type="entry name" value="MYB_TF"/>
</dbReference>
<accession>A0ABR2H123</accession>
<keyword evidence="4" id="KW-1185">Reference proteome</keyword>
<dbReference type="SUPFAM" id="SSF46689">
    <property type="entry name" value="Homeodomain-like"/>
    <property type="match status" value="1"/>
</dbReference>
<name>A0ABR2H123_9EUKA</name>
<feature type="domain" description="HTH myb-type" evidence="2">
    <location>
        <begin position="13"/>
        <end position="63"/>
    </location>
</feature>
<dbReference type="SMART" id="SM00717">
    <property type="entry name" value="SANT"/>
    <property type="match status" value="2"/>
</dbReference>
<comment type="caution">
    <text evidence="3">The sequence shown here is derived from an EMBL/GenBank/DDBJ whole genome shotgun (WGS) entry which is preliminary data.</text>
</comment>
<evidence type="ECO:0000313" key="4">
    <source>
        <dbReference type="Proteomes" id="UP001470230"/>
    </source>
</evidence>
<protein>
    <recommendedName>
        <fullName evidence="5">Myb-like DNA-binding domain containing protein</fullName>
    </recommendedName>
</protein>
<dbReference type="InterPro" id="IPR001005">
    <property type="entry name" value="SANT/Myb"/>
</dbReference>
<dbReference type="PANTHER" id="PTHR45614:SF253">
    <property type="entry name" value="CHROMOSOME UNDETERMINED SCAFFOLD_38, WHOLE GENOME SHOTGUN SEQUENCE"/>
    <property type="match status" value="1"/>
</dbReference>
<evidence type="ECO:0000313" key="3">
    <source>
        <dbReference type="EMBL" id="KAK8839556.1"/>
    </source>
</evidence>
<feature type="domain" description="HTH myb-type" evidence="2">
    <location>
        <begin position="64"/>
        <end position="117"/>
    </location>
</feature>
<dbReference type="Gene3D" id="1.10.10.60">
    <property type="entry name" value="Homeodomain-like"/>
    <property type="match status" value="2"/>
</dbReference>
<dbReference type="InterPro" id="IPR017930">
    <property type="entry name" value="Myb_dom"/>
</dbReference>
<feature type="domain" description="Myb-like" evidence="1">
    <location>
        <begin position="60"/>
        <end position="110"/>
    </location>
</feature>
<evidence type="ECO:0008006" key="5">
    <source>
        <dbReference type="Google" id="ProtNLM"/>
    </source>
</evidence>
<dbReference type="PROSITE" id="PS51294">
    <property type="entry name" value="HTH_MYB"/>
    <property type="match status" value="2"/>
</dbReference>
<dbReference type="PROSITE" id="PS50090">
    <property type="entry name" value="MYB_LIKE"/>
    <property type="match status" value="2"/>
</dbReference>
<dbReference type="CDD" id="cd00167">
    <property type="entry name" value="SANT"/>
    <property type="match status" value="2"/>
</dbReference>
<organism evidence="3 4">
    <name type="scientific">Tritrichomonas musculus</name>
    <dbReference type="NCBI Taxonomy" id="1915356"/>
    <lineage>
        <taxon>Eukaryota</taxon>
        <taxon>Metamonada</taxon>
        <taxon>Parabasalia</taxon>
        <taxon>Tritrichomonadida</taxon>
        <taxon>Tritrichomonadidae</taxon>
        <taxon>Tritrichomonas</taxon>
    </lineage>
</organism>
<dbReference type="EMBL" id="JAPFFF010000051">
    <property type="protein sequence ID" value="KAK8839556.1"/>
    <property type="molecule type" value="Genomic_DNA"/>
</dbReference>
<dbReference type="Proteomes" id="UP001470230">
    <property type="component" value="Unassembled WGS sequence"/>
</dbReference>
<dbReference type="Pfam" id="PF13921">
    <property type="entry name" value="Myb_DNA-bind_6"/>
    <property type="match status" value="1"/>
</dbReference>
<sequence>MNQVSSCEQANFKHAFSPQEDERLRQLVSIYGDKQWKLVAQKMPNRTTRQCRERYKSYLAPDIKNGPWTPEEDELLKQKYEEYGSKWSVIQTFFKSRSDVNIKNRWTIISGRINREHKLRAYLIKTQNIIKSPESTNISSLPMSDQPIAGINNSTNAINYITSSSNNLQINSFSTQNNDRVQFLNQQNSPTSPISPSSPGILAHISPPGISNPIPSSCISLPTHNAIQDKSHSISSSSQNKIIAESSIPFLTINHQHTQDSIDSSNLPHYKKQRLSINQPLGDKNEKEAESVIVNRIKPPGPKKQLIPPISSLPMLSEDRMLINDKLFLHTETRIDESIITSGPNLTLANNFPHFGGNIW</sequence>
<evidence type="ECO:0000259" key="1">
    <source>
        <dbReference type="PROSITE" id="PS50090"/>
    </source>
</evidence>
<dbReference type="PANTHER" id="PTHR45614">
    <property type="entry name" value="MYB PROTEIN-RELATED"/>
    <property type="match status" value="1"/>
</dbReference>